<dbReference type="Proteomes" id="UP000220340">
    <property type="component" value="Unassembled WGS sequence"/>
</dbReference>
<keyword evidence="2" id="KW-0274">FAD</keyword>
<evidence type="ECO:0000256" key="2">
    <source>
        <dbReference type="ARBA" id="ARBA00022827"/>
    </source>
</evidence>
<keyword evidence="8" id="KW-1185">Reference proteome</keyword>
<dbReference type="Proteomes" id="UP000191039">
    <property type="component" value="Unassembled WGS sequence"/>
</dbReference>
<evidence type="ECO:0000313" key="6">
    <source>
        <dbReference type="EMBL" id="PEG54011.1"/>
    </source>
</evidence>
<keyword evidence="3" id="KW-0560">Oxidoreductase</keyword>
<dbReference type="OrthoDB" id="3404950at2"/>
<dbReference type="PIRSF" id="PIRSF016578">
    <property type="entry name" value="HsaA"/>
    <property type="match status" value="1"/>
</dbReference>
<reference evidence="5 7" key="1">
    <citation type="submission" date="2016-09" db="EMBL/GenBank/DDBJ databases">
        <title>genome sequences of unsequenced Mycobacteria.</title>
        <authorList>
            <person name="Greninger A.L."/>
            <person name="Jerome K.R."/>
            <person name="Mcnair B."/>
            <person name="Wallis C."/>
            <person name="Fang F."/>
        </authorList>
    </citation>
    <scope>NUCLEOTIDE SEQUENCE [LARGE SCALE GENOMIC DNA]</scope>
    <source>
        <strain evidence="5 7">BM1</strain>
    </source>
</reference>
<dbReference type="PANTHER" id="PTHR48083">
    <property type="entry name" value="MEDIUM-CHAIN SPECIFIC ACYL-COA DEHYDROGENASE, MITOCHONDRIAL-RELATED"/>
    <property type="match status" value="1"/>
</dbReference>
<dbReference type="InterPro" id="IPR036250">
    <property type="entry name" value="AcylCo_DH-like_C"/>
</dbReference>
<accession>A0A1Q4H784</accession>
<dbReference type="InterPro" id="IPR009100">
    <property type="entry name" value="AcylCoA_DH/oxidase_NM_dom_sf"/>
</dbReference>
<reference evidence="6 8" key="2">
    <citation type="submission" date="2017-10" db="EMBL/GenBank/DDBJ databases">
        <title>The new phylogeny of genus Mycobacterium.</title>
        <authorList>
            <person name="Tortoli E."/>
            <person name="Trovato A."/>
            <person name="Cirillo D.M."/>
        </authorList>
    </citation>
    <scope>NUCLEOTIDE SEQUENCE [LARGE SCALE GENOMIC DNA]</scope>
    <source>
        <strain evidence="6 8">IP141170001</strain>
    </source>
</reference>
<dbReference type="InterPro" id="IPR037069">
    <property type="entry name" value="AcylCoA_DH/ox_N_sf"/>
</dbReference>
<dbReference type="GO" id="GO:0003995">
    <property type="term" value="F:acyl-CoA dehydrogenase activity"/>
    <property type="evidence" value="ECO:0007669"/>
    <property type="project" value="TreeGrafter"/>
</dbReference>
<dbReference type="Pfam" id="PF08028">
    <property type="entry name" value="Acyl-CoA_dh_2"/>
    <property type="match status" value="1"/>
</dbReference>
<evidence type="ECO:0000313" key="7">
    <source>
        <dbReference type="Proteomes" id="UP000191039"/>
    </source>
</evidence>
<comment type="caution">
    <text evidence="6">The sequence shown here is derived from an EMBL/GenBank/DDBJ whole genome shotgun (WGS) entry which is preliminary data.</text>
</comment>
<dbReference type="Gene3D" id="2.40.110.10">
    <property type="entry name" value="Butyryl-CoA Dehydrogenase, subunit A, domain 2"/>
    <property type="match status" value="1"/>
</dbReference>
<evidence type="ECO:0000259" key="4">
    <source>
        <dbReference type="Pfam" id="PF08028"/>
    </source>
</evidence>
<dbReference type="STRING" id="1801.BRW64_22660"/>
<dbReference type="EMBL" id="PDCR01000015">
    <property type="protein sequence ID" value="PEG54011.1"/>
    <property type="molecule type" value="Genomic_DNA"/>
</dbReference>
<evidence type="ECO:0000256" key="1">
    <source>
        <dbReference type="ARBA" id="ARBA00022630"/>
    </source>
</evidence>
<dbReference type="AlphaFoldDB" id="A0A1Q4H784"/>
<dbReference type="InterPro" id="IPR046373">
    <property type="entry name" value="Acyl-CoA_Oxase/DH_mid-dom_sf"/>
</dbReference>
<dbReference type="SUPFAM" id="SSF56645">
    <property type="entry name" value="Acyl-CoA dehydrogenase NM domain-like"/>
    <property type="match status" value="1"/>
</dbReference>
<dbReference type="Gene3D" id="1.20.140.10">
    <property type="entry name" value="Butyryl-CoA Dehydrogenase, subunit A, domain 3"/>
    <property type="match status" value="1"/>
</dbReference>
<name>A0A1Q4H784_9MYCO</name>
<dbReference type="GO" id="GO:0016712">
    <property type="term" value="F:oxidoreductase activity, acting on paired donors, with incorporation or reduction of molecular oxygen, reduced flavin or flavoprotein as one donor, and incorporation of one atom of oxygen"/>
    <property type="evidence" value="ECO:0007669"/>
    <property type="project" value="TreeGrafter"/>
</dbReference>
<proteinExistence type="predicted"/>
<dbReference type="GO" id="GO:0050660">
    <property type="term" value="F:flavin adenine dinucleotide binding"/>
    <property type="evidence" value="ECO:0007669"/>
    <property type="project" value="InterPro"/>
</dbReference>
<protein>
    <submittedName>
        <fullName evidence="6">Hydroxylase</fullName>
    </submittedName>
</protein>
<dbReference type="Gene3D" id="1.10.540.10">
    <property type="entry name" value="Acyl-CoA dehydrogenase/oxidase, N-terminal domain"/>
    <property type="match status" value="1"/>
</dbReference>
<feature type="domain" description="Acyl-CoA dehydrogenase C-terminal" evidence="4">
    <location>
        <begin position="237"/>
        <end position="368"/>
    </location>
</feature>
<dbReference type="PANTHER" id="PTHR48083:SF19">
    <property type="entry name" value="FLAVIN-DEPENDENT MONOOXYGENASE, OXYGENASE SUBUNIT HSAA"/>
    <property type="match status" value="1"/>
</dbReference>
<keyword evidence="1" id="KW-0285">Flavoprotein</keyword>
<gene>
    <name evidence="5" type="ORF">BV510_29560</name>
    <name evidence="6" type="ORF">CRI78_13030</name>
</gene>
<evidence type="ECO:0000313" key="5">
    <source>
        <dbReference type="EMBL" id="OPE45018.1"/>
    </source>
</evidence>
<organism evidence="6 8">
    <name type="scientific">Mycolicibacterium diernhoferi</name>
    <dbReference type="NCBI Taxonomy" id="1801"/>
    <lineage>
        <taxon>Bacteria</taxon>
        <taxon>Bacillati</taxon>
        <taxon>Actinomycetota</taxon>
        <taxon>Actinomycetes</taxon>
        <taxon>Mycobacteriales</taxon>
        <taxon>Mycobacteriaceae</taxon>
        <taxon>Mycolicibacterium</taxon>
    </lineage>
</organism>
<dbReference type="InterPro" id="IPR050741">
    <property type="entry name" value="Acyl-CoA_dehydrogenase"/>
</dbReference>
<dbReference type="InterPro" id="IPR013107">
    <property type="entry name" value="Acyl-CoA_DH_C"/>
</dbReference>
<dbReference type="GO" id="GO:0033539">
    <property type="term" value="P:fatty acid beta-oxidation using acyl-CoA dehydrogenase"/>
    <property type="evidence" value="ECO:0007669"/>
    <property type="project" value="TreeGrafter"/>
</dbReference>
<evidence type="ECO:0000256" key="3">
    <source>
        <dbReference type="ARBA" id="ARBA00023002"/>
    </source>
</evidence>
<dbReference type="EMBL" id="MIJD01000578">
    <property type="protein sequence ID" value="OPE45018.1"/>
    <property type="molecule type" value="Genomic_DNA"/>
</dbReference>
<dbReference type="SUPFAM" id="SSF47203">
    <property type="entry name" value="Acyl-CoA dehydrogenase C-terminal domain-like"/>
    <property type="match status" value="1"/>
</dbReference>
<dbReference type="GO" id="GO:0005737">
    <property type="term" value="C:cytoplasm"/>
    <property type="evidence" value="ECO:0007669"/>
    <property type="project" value="TreeGrafter"/>
</dbReference>
<sequence length="393" mass="42952">MTQRVIDRLGEFADQLRGQAEEAEKIGKLTDDTVKTMKQIGNIRLLQPKKHGGLEVHPREFAETVMATAALDPSAGWINGVVGVHPYQLAYADPRVGAEIWADDVDTWVASPYAPQGVAKPVDGGYIFNGRWQFSSGTDHCDWIFLGAMIGDENGAPLMPPQMLHMILPRKDYEIVEDSWDVVGLRGTGSKDVIVRDAFVPAYRTMDAMKVMDGTAQSEAGMTDTLYLMPWSTMFPLGISSATIGIAEGALAAALDYQRERVNSSGVAVKDDPYVMYAIGEAAADINAARQELLANVDRIYDMVDAGKEVSFQDRAAGRRTQVRAVWRAVSAVDEIFARCGGNGTRMDKPLQRYWRDVHVGQAHAIHVPSTVYHASALSSLGVDPQGPLRAMI</sequence>
<dbReference type="RefSeq" id="WP_073858707.1">
    <property type="nucleotide sequence ID" value="NZ_BAAATC010000019.1"/>
</dbReference>
<evidence type="ECO:0000313" key="8">
    <source>
        <dbReference type="Proteomes" id="UP000220340"/>
    </source>
</evidence>